<protein>
    <submittedName>
        <fullName evidence="2">Uncharacterized protein</fullName>
    </submittedName>
</protein>
<keyword evidence="3" id="KW-1185">Reference proteome</keyword>
<organism evidence="2 3">
    <name type="scientific">Capsaspora owczarzaki (strain ATCC 30864)</name>
    <dbReference type="NCBI Taxonomy" id="595528"/>
    <lineage>
        <taxon>Eukaryota</taxon>
        <taxon>Filasterea</taxon>
        <taxon>Capsaspora</taxon>
    </lineage>
</organism>
<evidence type="ECO:0000256" key="1">
    <source>
        <dbReference type="SAM" id="MobiDB-lite"/>
    </source>
</evidence>
<accession>A0A0D2WR74</accession>
<sequence>MSNSSGRGGAARGGARGHTRMTTATTPEELVAPANPILEAIGQLREEMGNMENRFSQKVDDMENRSSQKVDAMEERLTAQIKDVQKDVKDVQILQGAMTEAHFEVLTRNSQLVYNMKFASLEKALKAGVALLKTNAQSASLFELKDVQSHTRKIAKRLYDSGDFLRFMYEVNSVVEQLPAKNQEALAALFENAETNANVMFQDSERKGRSRSDTEWAYIKSTVVVAGTPFPNLVGKPARGDKPAVLGNPAVVDQPLEAKMRTIWLDFDNCDSQAAVFGKLLHDAATEFQDMCNKATNSAFPPLPSFTTCSAASSVSWLPSTSTLA</sequence>
<name>A0A0D2WR74_CAPO3</name>
<dbReference type="InParanoid" id="A0A0D2WR74"/>
<gene>
    <name evidence="2" type="ORF">CAOG_009812</name>
</gene>
<dbReference type="AlphaFoldDB" id="A0A0D2WR74"/>
<evidence type="ECO:0000313" key="2">
    <source>
        <dbReference type="EMBL" id="KJE94370.1"/>
    </source>
</evidence>
<feature type="region of interest" description="Disordered" evidence="1">
    <location>
        <begin position="1"/>
        <end position="35"/>
    </location>
</feature>
<evidence type="ECO:0000313" key="3">
    <source>
        <dbReference type="Proteomes" id="UP000008743"/>
    </source>
</evidence>
<dbReference type="Proteomes" id="UP000008743">
    <property type="component" value="Unassembled WGS sequence"/>
</dbReference>
<reference evidence="3" key="1">
    <citation type="submission" date="2011-02" db="EMBL/GenBank/DDBJ databases">
        <title>The Genome Sequence of Capsaspora owczarzaki ATCC 30864.</title>
        <authorList>
            <person name="Russ C."/>
            <person name="Cuomo C."/>
            <person name="Burger G."/>
            <person name="Gray M.W."/>
            <person name="Holland P.W.H."/>
            <person name="King N."/>
            <person name="Lang F.B.F."/>
            <person name="Roger A.J."/>
            <person name="Ruiz-Trillo I."/>
            <person name="Young S.K."/>
            <person name="Zeng Q."/>
            <person name="Gargeya S."/>
            <person name="Alvarado L."/>
            <person name="Berlin A."/>
            <person name="Chapman S.B."/>
            <person name="Chen Z."/>
            <person name="Freedman E."/>
            <person name="Gellesch M."/>
            <person name="Goldberg J."/>
            <person name="Griggs A."/>
            <person name="Gujja S."/>
            <person name="Heilman E."/>
            <person name="Heiman D."/>
            <person name="Howarth C."/>
            <person name="Mehta T."/>
            <person name="Neiman D."/>
            <person name="Pearson M."/>
            <person name="Roberts A."/>
            <person name="Saif S."/>
            <person name="Shea T."/>
            <person name="Shenoy N."/>
            <person name="Sisk P."/>
            <person name="Stolte C."/>
            <person name="Sykes S."/>
            <person name="White J."/>
            <person name="Yandava C."/>
            <person name="Haas B."/>
            <person name="Nusbaum C."/>
            <person name="Birren B."/>
        </authorList>
    </citation>
    <scope>NUCLEOTIDE SEQUENCE</scope>
    <source>
        <strain evidence="3">ATCC 30864</strain>
    </source>
</reference>
<dbReference type="PhylomeDB" id="A0A0D2WR74"/>
<dbReference type="EMBL" id="KE346367">
    <property type="protein sequence ID" value="KJE94370.1"/>
    <property type="molecule type" value="Genomic_DNA"/>
</dbReference>
<feature type="compositionally biased region" description="Gly residues" evidence="1">
    <location>
        <begin position="1"/>
        <end position="16"/>
    </location>
</feature>
<proteinExistence type="predicted"/>